<sequence>MHRTRVRGQKQTPLLFRNHAAVRSTYQTRGAERGQHYLLLRIYAATLRKGTGNSSPDVRRSKTSAADHRNRDETAYRERVDAEDGYTWVPERPGYGQYSLEDSLADHSKHQMPAKANKTAFSPTNAACSV</sequence>
<feature type="region of interest" description="Disordered" evidence="1">
    <location>
        <begin position="108"/>
        <end position="130"/>
    </location>
</feature>
<reference evidence="2 3" key="2">
    <citation type="journal article" date="2021" name="Curr. Genet.">
        <title>Genetic response to nitrogen starvation in the aggressive Eucalyptus foliar pathogen Teratosphaeria destructans.</title>
        <authorList>
            <person name="Havenga M."/>
            <person name="Wingfield B.D."/>
            <person name="Wingfield M.J."/>
            <person name="Dreyer L.L."/>
            <person name="Roets F."/>
            <person name="Aylward J."/>
        </authorList>
    </citation>
    <scope>NUCLEOTIDE SEQUENCE [LARGE SCALE GENOMIC DNA]</scope>
    <source>
        <strain evidence="2">CMW44962</strain>
    </source>
</reference>
<comment type="caution">
    <text evidence="2">The sequence shown here is derived from an EMBL/GenBank/DDBJ whole genome shotgun (WGS) entry which is preliminary data.</text>
</comment>
<evidence type="ECO:0000313" key="2">
    <source>
        <dbReference type="EMBL" id="KAH9828013.1"/>
    </source>
</evidence>
<accession>A0A9W7STD9</accession>
<evidence type="ECO:0000313" key="3">
    <source>
        <dbReference type="Proteomes" id="UP001138500"/>
    </source>
</evidence>
<dbReference type="AlphaFoldDB" id="A0A9W7STD9"/>
<keyword evidence="3" id="KW-1185">Reference proteome</keyword>
<feature type="region of interest" description="Disordered" evidence="1">
    <location>
        <begin position="49"/>
        <end position="78"/>
    </location>
</feature>
<reference evidence="2 3" key="1">
    <citation type="journal article" date="2018" name="IMA Fungus">
        <title>IMA Genome-F 10: Nine draft genome sequences of Claviceps purpurea s.lat., including C. arundinis, C. humidiphila, and C. cf. spartinae, pseudomolecules for the pitch canker pathogen Fusarium circinatum, draft genome of Davidsoniella eucalypti, Grosmannia galeiformis, Quambalaria eucalypti, and Teratosphaeria destructans.</title>
        <authorList>
            <person name="Wingfield B.D."/>
            <person name="Liu M."/>
            <person name="Nguyen H.D."/>
            <person name="Lane F.A."/>
            <person name="Morgan S.W."/>
            <person name="De Vos L."/>
            <person name="Wilken P.M."/>
            <person name="Duong T.A."/>
            <person name="Aylward J."/>
            <person name="Coetzee M.P."/>
            <person name="Dadej K."/>
            <person name="De Beer Z.W."/>
            <person name="Findlay W."/>
            <person name="Havenga M."/>
            <person name="Kolarik M."/>
            <person name="Menzies J.G."/>
            <person name="Naidoo K."/>
            <person name="Pochopski O."/>
            <person name="Shoukouhi P."/>
            <person name="Santana Q.C."/>
            <person name="Seifert K.A."/>
            <person name="Soal N."/>
            <person name="Steenkamp E.T."/>
            <person name="Tatham C.T."/>
            <person name="van der Nest M.A."/>
            <person name="Wingfield M.J."/>
        </authorList>
    </citation>
    <scope>NUCLEOTIDE SEQUENCE [LARGE SCALE GENOMIC DNA]</scope>
    <source>
        <strain evidence="2">CMW44962</strain>
    </source>
</reference>
<feature type="compositionally biased region" description="Polar residues" evidence="1">
    <location>
        <begin position="119"/>
        <end position="130"/>
    </location>
</feature>
<gene>
    <name evidence="2" type="ORF">Tdes44962_MAKER09509</name>
</gene>
<dbReference type="Proteomes" id="UP001138500">
    <property type="component" value="Unassembled WGS sequence"/>
</dbReference>
<name>A0A9W7STD9_9PEZI</name>
<protein>
    <submittedName>
        <fullName evidence="2">Uncharacterized protein</fullName>
    </submittedName>
</protein>
<organism evidence="2 3">
    <name type="scientific">Teratosphaeria destructans</name>
    <dbReference type="NCBI Taxonomy" id="418781"/>
    <lineage>
        <taxon>Eukaryota</taxon>
        <taxon>Fungi</taxon>
        <taxon>Dikarya</taxon>
        <taxon>Ascomycota</taxon>
        <taxon>Pezizomycotina</taxon>
        <taxon>Dothideomycetes</taxon>
        <taxon>Dothideomycetidae</taxon>
        <taxon>Mycosphaerellales</taxon>
        <taxon>Teratosphaeriaceae</taxon>
        <taxon>Teratosphaeria</taxon>
    </lineage>
</organism>
<proteinExistence type="predicted"/>
<dbReference type="EMBL" id="RIBY02001837">
    <property type="protein sequence ID" value="KAH9828013.1"/>
    <property type="molecule type" value="Genomic_DNA"/>
</dbReference>
<evidence type="ECO:0000256" key="1">
    <source>
        <dbReference type="SAM" id="MobiDB-lite"/>
    </source>
</evidence>
<feature type="compositionally biased region" description="Basic and acidic residues" evidence="1">
    <location>
        <begin position="57"/>
        <end position="78"/>
    </location>
</feature>